<keyword evidence="1" id="KW-0482">Metalloprotease</keyword>
<dbReference type="VEuPathDB" id="VectorBase:ACUA026102"/>
<dbReference type="EMBL" id="AXCM01010045">
    <property type="status" value="NOT_ANNOTATED_CDS"/>
    <property type="molecule type" value="Genomic_DNA"/>
</dbReference>
<dbReference type="PANTHER" id="PTHR11905:SF159">
    <property type="entry name" value="ADAM METALLOPROTEASE"/>
    <property type="match status" value="1"/>
</dbReference>
<dbReference type="InterPro" id="IPR002870">
    <property type="entry name" value="Peptidase_M12B_N"/>
</dbReference>
<evidence type="ECO:0000256" key="1">
    <source>
        <dbReference type="ARBA" id="ARBA00023049"/>
    </source>
</evidence>
<evidence type="ECO:0000256" key="2">
    <source>
        <dbReference type="ARBA" id="ARBA00023157"/>
    </source>
</evidence>
<feature type="signal peptide" evidence="3">
    <location>
        <begin position="1"/>
        <end position="22"/>
    </location>
</feature>
<dbReference type="GO" id="GO:0008237">
    <property type="term" value="F:metallopeptidase activity"/>
    <property type="evidence" value="ECO:0007669"/>
    <property type="project" value="UniProtKB-KW"/>
</dbReference>
<sequence length="236" mass="27100">MSSYKALYILPLILFIVPSVLTYQGLYTHHLDDDVSLIVPRKVNHRGEILSHELTHHHAHEQDVLRTDNGRWRSRRSTVENNPSQQLHYHLDIDGETHHLELEPSTATFVAPLMVIERHRRDVRTRVRPPPRHINCHYQGQIRGHDQSRVALSACNGLVSGWVAFCRGRQRVTQLHSQRQPQQCSIFRLSAGLREEPFGGICQASLFNSFFTSQGATHRWNDRSSFGQTVNTHDAA</sequence>
<evidence type="ECO:0000256" key="3">
    <source>
        <dbReference type="SAM" id="SignalP"/>
    </source>
</evidence>
<keyword evidence="1" id="KW-0645">Protease</keyword>
<feature type="domain" description="Peptidase M12B propeptide" evidence="4">
    <location>
        <begin position="37"/>
        <end position="143"/>
    </location>
</feature>
<keyword evidence="1" id="KW-0378">Hydrolase</keyword>
<feature type="chain" id="PRO_5008128819" description="Peptidase M12B propeptide domain-containing protein" evidence="3">
    <location>
        <begin position="23"/>
        <end position="236"/>
    </location>
</feature>
<dbReference type="AlphaFoldDB" id="A0A182MTT4"/>
<accession>A0A182MTT4</accession>
<organism evidence="5 6">
    <name type="scientific">Anopheles culicifacies</name>
    <dbReference type="NCBI Taxonomy" id="139723"/>
    <lineage>
        <taxon>Eukaryota</taxon>
        <taxon>Metazoa</taxon>
        <taxon>Ecdysozoa</taxon>
        <taxon>Arthropoda</taxon>
        <taxon>Hexapoda</taxon>
        <taxon>Insecta</taxon>
        <taxon>Pterygota</taxon>
        <taxon>Neoptera</taxon>
        <taxon>Endopterygota</taxon>
        <taxon>Diptera</taxon>
        <taxon>Nematocera</taxon>
        <taxon>Culicoidea</taxon>
        <taxon>Culicidae</taxon>
        <taxon>Anophelinae</taxon>
        <taxon>Anopheles</taxon>
        <taxon>culicifacies species complex</taxon>
    </lineage>
</organism>
<proteinExistence type="predicted"/>
<keyword evidence="2" id="KW-1015">Disulfide bond</keyword>
<dbReference type="EnsemblMetazoa" id="ACUA026102-RA">
    <property type="protein sequence ID" value="ACUA026102-PA"/>
    <property type="gene ID" value="ACUA026102"/>
</dbReference>
<protein>
    <recommendedName>
        <fullName evidence="4">Peptidase M12B propeptide domain-containing protein</fullName>
    </recommendedName>
</protein>
<keyword evidence="6" id="KW-1185">Reference proteome</keyword>
<dbReference type="Proteomes" id="UP000075883">
    <property type="component" value="Unassembled WGS sequence"/>
</dbReference>
<dbReference type="PANTHER" id="PTHR11905">
    <property type="entry name" value="ADAM A DISINTEGRIN AND METALLOPROTEASE DOMAIN"/>
    <property type="match status" value="1"/>
</dbReference>
<dbReference type="STRING" id="139723.A0A182MTT4"/>
<keyword evidence="3" id="KW-0732">Signal</keyword>
<reference evidence="6" key="1">
    <citation type="submission" date="2013-09" db="EMBL/GenBank/DDBJ databases">
        <title>The Genome Sequence of Anopheles culicifacies species A.</title>
        <authorList>
            <consortium name="The Broad Institute Genomics Platform"/>
            <person name="Neafsey D.E."/>
            <person name="Besansky N."/>
            <person name="Howell P."/>
            <person name="Walton C."/>
            <person name="Young S.K."/>
            <person name="Zeng Q."/>
            <person name="Gargeya S."/>
            <person name="Fitzgerald M."/>
            <person name="Haas B."/>
            <person name="Abouelleil A."/>
            <person name="Allen A.W."/>
            <person name="Alvarado L."/>
            <person name="Arachchi H.M."/>
            <person name="Berlin A.M."/>
            <person name="Chapman S.B."/>
            <person name="Gainer-Dewar J."/>
            <person name="Goldberg J."/>
            <person name="Griggs A."/>
            <person name="Gujja S."/>
            <person name="Hansen M."/>
            <person name="Howarth C."/>
            <person name="Imamovic A."/>
            <person name="Ireland A."/>
            <person name="Larimer J."/>
            <person name="McCowan C."/>
            <person name="Murphy C."/>
            <person name="Pearson M."/>
            <person name="Poon T.W."/>
            <person name="Priest M."/>
            <person name="Roberts A."/>
            <person name="Saif S."/>
            <person name="Shea T."/>
            <person name="Sisk P."/>
            <person name="Sykes S."/>
            <person name="Wortman J."/>
            <person name="Nusbaum C."/>
            <person name="Birren B."/>
        </authorList>
    </citation>
    <scope>NUCLEOTIDE SEQUENCE [LARGE SCALE GENOMIC DNA]</scope>
    <source>
        <strain evidence="6">A-37</strain>
    </source>
</reference>
<evidence type="ECO:0000259" key="4">
    <source>
        <dbReference type="Pfam" id="PF01562"/>
    </source>
</evidence>
<evidence type="ECO:0000313" key="6">
    <source>
        <dbReference type="Proteomes" id="UP000075883"/>
    </source>
</evidence>
<dbReference type="Pfam" id="PF01562">
    <property type="entry name" value="Pep_M12B_propep"/>
    <property type="match status" value="1"/>
</dbReference>
<name>A0A182MTT4_9DIPT</name>
<evidence type="ECO:0000313" key="5">
    <source>
        <dbReference type="EnsemblMetazoa" id="ACUA026102-PA"/>
    </source>
</evidence>
<reference evidence="5" key="2">
    <citation type="submission" date="2020-05" db="UniProtKB">
        <authorList>
            <consortium name="EnsemblMetazoa"/>
        </authorList>
    </citation>
    <scope>IDENTIFICATION</scope>
    <source>
        <strain evidence="5">A-37</strain>
    </source>
</reference>